<dbReference type="HOGENOM" id="CLU_029024_2_0_11"/>
<feature type="signal peptide" evidence="6">
    <location>
        <begin position="1"/>
        <end position="32"/>
    </location>
</feature>
<dbReference type="NCBIfam" id="NF033902">
    <property type="entry name" value="iso_D2_wall_anc"/>
    <property type="match status" value="1"/>
</dbReference>
<evidence type="ECO:0000256" key="4">
    <source>
        <dbReference type="ARBA" id="ARBA00023088"/>
    </source>
</evidence>
<proteinExistence type="predicted"/>
<evidence type="ECO:0000259" key="10">
    <source>
        <dbReference type="Pfam" id="PF20623"/>
    </source>
</evidence>
<dbReference type="NCBIfam" id="TIGR01167">
    <property type="entry name" value="LPXTG_anchor"/>
    <property type="match status" value="1"/>
</dbReference>
<evidence type="ECO:0000256" key="3">
    <source>
        <dbReference type="ARBA" id="ARBA00022729"/>
    </source>
</evidence>
<feature type="domain" description="SpaA-like prealbumin fold" evidence="9">
    <location>
        <begin position="342"/>
        <end position="439"/>
    </location>
</feature>
<evidence type="ECO:0000313" key="11">
    <source>
        <dbReference type="EMBL" id="EPD32788.1"/>
    </source>
</evidence>
<dbReference type="STRING" id="883161.HMPREF9306_01095"/>
<dbReference type="RefSeq" id="WP_016455928.1">
    <property type="nucleotide sequence ID" value="NZ_KE150269.1"/>
</dbReference>
<evidence type="ECO:0000259" key="9">
    <source>
        <dbReference type="Pfam" id="PF17802"/>
    </source>
</evidence>
<feature type="domain" description="Sgo0707-like N2" evidence="10">
    <location>
        <begin position="203"/>
        <end position="305"/>
    </location>
</feature>
<keyword evidence="1" id="KW-0134">Cell wall</keyword>
<dbReference type="Pfam" id="PF20623">
    <property type="entry name" value="Sgo0707_N2"/>
    <property type="match status" value="1"/>
</dbReference>
<protein>
    <submittedName>
        <fullName evidence="11">LPXTG-domain-containing protein cell wall anchor domain</fullName>
    </submittedName>
</protein>
<evidence type="ECO:0000259" key="8">
    <source>
        <dbReference type="Pfam" id="PF16555"/>
    </source>
</evidence>
<evidence type="ECO:0000256" key="1">
    <source>
        <dbReference type="ARBA" id="ARBA00022512"/>
    </source>
</evidence>
<evidence type="ECO:0000256" key="5">
    <source>
        <dbReference type="SAM" id="Phobius"/>
    </source>
</evidence>
<dbReference type="PATRIC" id="fig|883161.3.peg.1089"/>
<dbReference type="Pfam" id="PF00746">
    <property type="entry name" value="Gram_pos_anchor"/>
    <property type="match status" value="1"/>
</dbReference>
<evidence type="ECO:0000259" key="7">
    <source>
        <dbReference type="Pfam" id="PF00746"/>
    </source>
</evidence>
<dbReference type="EMBL" id="AGZR01000006">
    <property type="protein sequence ID" value="EPD32788.1"/>
    <property type="molecule type" value="Genomic_DNA"/>
</dbReference>
<comment type="caution">
    <text evidence="11">The sequence shown here is derived from an EMBL/GenBank/DDBJ whole genome shotgun (WGS) entry which is preliminary data.</text>
</comment>
<dbReference type="InterPro" id="IPR019931">
    <property type="entry name" value="LPXTG_anchor"/>
</dbReference>
<dbReference type="InterPro" id="IPR013783">
    <property type="entry name" value="Ig-like_fold"/>
</dbReference>
<evidence type="ECO:0000256" key="6">
    <source>
        <dbReference type="SAM" id="SignalP"/>
    </source>
</evidence>
<dbReference type="Pfam" id="PF17802">
    <property type="entry name" value="SpaA"/>
    <property type="match status" value="1"/>
</dbReference>
<dbReference type="AlphaFoldDB" id="S2VZ47"/>
<organism evidence="11 12">
    <name type="scientific">Propionimicrobium lymphophilum ACS-093-V-SCH5</name>
    <dbReference type="NCBI Taxonomy" id="883161"/>
    <lineage>
        <taxon>Bacteria</taxon>
        <taxon>Bacillati</taxon>
        <taxon>Actinomycetota</taxon>
        <taxon>Actinomycetes</taxon>
        <taxon>Propionibacteriales</taxon>
        <taxon>Propionibacteriaceae</taxon>
        <taxon>Propionimicrobium</taxon>
    </lineage>
</organism>
<evidence type="ECO:0000256" key="2">
    <source>
        <dbReference type="ARBA" id="ARBA00022525"/>
    </source>
</evidence>
<dbReference type="GO" id="GO:0005975">
    <property type="term" value="P:carbohydrate metabolic process"/>
    <property type="evidence" value="ECO:0007669"/>
    <property type="project" value="UniProtKB-ARBA"/>
</dbReference>
<dbReference type="Gene3D" id="2.60.40.740">
    <property type="match status" value="1"/>
</dbReference>
<dbReference type="InterPro" id="IPR046473">
    <property type="entry name" value="Sgo0707-like_N2"/>
</dbReference>
<keyword evidence="5" id="KW-0472">Membrane</keyword>
<evidence type="ECO:0000313" key="12">
    <source>
        <dbReference type="Proteomes" id="UP000014417"/>
    </source>
</evidence>
<keyword evidence="12" id="KW-1185">Reference proteome</keyword>
<keyword evidence="5" id="KW-1133">Transmembrane helix</keyword>
<dbReference type="OrthoDB" id="3199332at2"/>
<dbReference type="InterPro" id="IPR032364">
    <property type="entry name" value="GramPos_pilinD1_N"/>
</dbReference>
<dbReference type="Pfam" id="PF16555">
    <property type="entry name" value="GramPos_pilinD1"/>
    <property type="match status" value="1"/>
</dbReference>
<gene>
    <name evidence="11" type="ORF">HMPREF9306_01095</name>
</gene>
<keyword evidence="3 6" id="KW-0732">Signal</keyword>
<dbReference type="InterPro" id="IPR041033">
    <property type="entry name" value="SpaA_PFL_dom_1"/>
</dbReference>
<dbReference type="Gene3D" id="2.60.40.10">
    <property type="entry name" value="Immunoglobulins"/>
    <property type="match status" value="2"/>
</dbReference>
<feature type="chain" id="PRO_5004513633" evidence="6">
    <location>
        <begin position="33"/>
        <end position="485"/>
    </location>
</feature>
<accession>S2VZ47</accession>
<feature type="transmembrane region" description="Helical" evidence="5">
    <location>
        <begin position="457"/>
        <end position="475"/>
    </location>
</feature>
<sequence>MQLKKRMRAVVAVFAASMIGAMGLGFGASANAATGNPDLTKKGSITVHKYENPAWADAKNNGTVQNAPQGAKSINGIEFILQKVDGINLTDSAAWDIISKLTYTEGGTTAAAEGKTYKLGTEKKQTTANGGVTAFENLEAGVYLVREGNVGNNKIVKKAAPFFVSIPFPSKSDAGSEWLYDVHAYPKNTVSDDGTKTLNDADSRKVGDDAKWEIKFSLPALGANETYTRIGMEDELSPYLKYVDEEVTLGGRTLTKGTDYTVTVTNETKADNDVTDVQKVTVEVTETARAAAKANEEFKVILTTKITGLPANGEIANSFGPIVNDYKPGTSTTTNDRPIKVGDFRLKKQDKDGGAALKGAEFAIYASEADAKAGKNAIVTGTSGDNGEIVFTGLVLGDADSKNFWLKETNAPAGYVLVKDAKEITVTKGVSNSVELSIDNTKQTGPNLPLTGGTGQMLLTLGGVAVLAAAGGLTVKQVRRSRQSA</sequence>
<dbReference type="InterPro" id="IPR048052">
    <property type="entry name" value="FM1-like"/>
</dbReference>
<dbReference type="Proteomes" id="UP000014417">
    <property type="component" value="Unassembled WGS sequence"/>
</dbReference>
<keyword evidence="2" id="KW-0964">Secreted</keyword>
<keyword evidence="4" id="KW-0572">Peptidoglycan-anchor</keyword>
<name>S2VZ47_9ACTN</name>
<feature type="domain" description="Gram-positive cocci surface proteins LPxTG" evidence="7">
    <location>
        <begin position="441"/>
        <end position="476"/>
    </location>
</feature>
<feature type="domain" description="Gram-positive pilin subunit D1 N-terminal" evidence="8">
    <location>
        <begin position="41"/>
        <end position="189"/>
    </location>
</feature>
<keyword evidence="5" id="KW-0812">Transmembrane</keyword>
<reference evidence="11 12" key="1">
    <citation type="submission" date="2013-04" db="EMBL/GenBank/DDBJ databases">
        <title>The Genome Sequence of Propionimicrobium lymphophilum ACS-093-V-SCH5.</title>
        <authorList>
            <consortium name="The Broad Institute Genomics Platform"/>
            <person name="Earl A."/>
            <person name="Ward D."/>
            <person name="Feldgarden M."/>
            <person name="Gevers D."/>
            <person name="Saerens B."/>
            <person name="Vaneechoutte M."/>
            <person name="Walker B."/>
            <person name="Young S."/>
            <person name="Zeng Q."/>
            <person name="Gargeya S."/>
            <person name="Fitzgerald M."/>
            <person name="Haas B."/>
            <person name="Abouelleil A."/>
            <person name="Allen A.W."/>
            <person name="Alvarado L."/>
            <person name="Arachchi H.M."/>
            <person name="Berlin A.M."/>
            <person name="Chapman S.B."/>
            <person name="Gainer-Dewar J."/>
            <person name="Goldberg J."/>
            <person name="Griggs A."/>
            <person name="Gujja S."/>
            <person name="Hansen M."/>
            <person name="Howarth C."/>
            <person name="Imamovic A."/>
            <person name="Ireland A."/>
            <person name="Larimer J."/>
            <person name="McCowan C."/>
            <person name="Murphy C."/>
            <person name="Pearson M."/>
            <person name="Poon T.W."/>
            <person name="Priest M."/>
            <person name="Roberts A."/>
            <person name="Saif S."/>
            <person name="Shea T."/>
            <person name="Sisk P."/>
            <person name="Sykes S."/>
            <person name="Wortman J."/>
            <person name="Nusbaum C."/>
            <person name="Birren B."/>
        </authorList>
    </citation>
    <scope>NUCLEOTIDE SEQUENCE [LARGE SCALE GENOMIC DNA]</scope>
    <source>
        <strain evidence="11 12">ACS-093-V-SCH5</strain>
    </source>
</reference>